<evidence type="ECO:0000313" key="7">
    <source>
        <dbReference type="EMBL" id="WOC31536.1"/>
    </source>
</evidence>
<evidence type="ECO:0000313" key="8">
    <source>
        <dbReference type="Proteomes" id="UP001300604"/>
    </source>
</evidence>
<gene>
    <name evidence="7" type="ORF">PXC00_09975</name>
</gene>
<evidence type="ECO:0000256" key="4">
    <source>
        <dbReference type="ARBA" id="ARBA00023139"/>
    </source>
</evidence>
<keyword evidence="1" id="KW-1003">Cell membrane</keyword>
<dbReference type="RefSeq" id="WP_275846439.1">
    <property type="nucleotide sequence ID" value="NZ_CP135996.1"/>
</dbReference>
<evidence type="ECO:0000256" key="2">
    <source>
        <dbReference type="ARBA" id="ARBA00022729"/>
    </source>
</evidence>
<sequence>MKKVKRTVCLLLAASMVGWTAGCSQGSSGAKTANTTASAGSKASTASSVSGPWDKYKPVDLKGRTITIAYNWQHVPATTAEKLDPKKATKGEMKDLENMKRIEKKYNCKIKYINIPYDQLYKKLTASVMAGAPCADLINISASMSISAAKANMIQPLDDIAPKNCDMFNEQKILTPVKYFGKTYDMATYDIGTSGGLIGFNRDLIQKLGMEQPDELYKEGKWDWDHFLQIAKAATKDTDGDGKTDQWGVGGIPYSLGSLFVASNGGYLLDETNKKTGINDSKTVEAFNFMNKLYNVDKVAYLKDRSSKANWYSDGTGDDFKKGNLAMFYVELYMIPTDTKLSYKIGCVPTPKGPSSTSDARWFKSPSGMTIPKGVKDPKVVFQIFEELAAPYGSDYKTRDKQAKEWLEKGFPTEADVEMYMMNSKKCAQIDNAGAIEDYSLNNVVSGFIKQGKTPAQAAQQYKQQSQAQIKSKLG</sequence>
<dbReference type="PANTHER" id="PTHR43649:SF33">
    <property type="entry name" value="POLYGALACTURONAN_RHAMNOGALACTURONAN-BINDING PROTEIN YTCQ"/>
    <property type="match status" value="1"/>
</dbReference>
<proteinExistence type="predicted"/>
<dbReference type="PANTHER" id="PTHR43649">
    <property type="entry name" value="ARABINOSE-BINDING PROTEIN-RELATED"/>
    <property type="match status" value="1"/>
</dbReference>
<keyword evidence="4" id="KW-0564">Palmitate</keyword>
<dbReference type="Proteomes" id="UP001300604">
    <property type="component" value="Chromosome"/>
</dbReference>
<name>A0AA97D9Y9_9FIRM</name>
<reference evidence="7" key="1">
    <citation type="submission" date="2023-09" db="EMBL/GenBank/DDBJ databases">
        <authorList>
            <person name="Zeng C."/>
        </authorList>
    </citation>
    <scope>NUCLEOTIDE SEQUENCE</scope>
    <source>
        <strain evidence="7">ZCY20-5</strain>
    </source>
</reference>
<dbReference type="Gene3D" id="3.40.190.10">
    <property type="entry name" value="Periplasmic binding protein-like II"/>
    <property type="match status" value="1"/>
</dbReference>
<feature type="chain" id="PRO_5041654095" evidence="6">
    <location>
        <begin position="22"/>
        <end position="475"/>
    </location>
</feature>
<reference evidence="7" key="2">
    <citation type="submission" date="2024-06" db="EMBL/GenBank/DDBJ databases">
        <title>Caproicibacterium argilliputei sp. nov, a novel caproic acid producing anaerobic bacterium isolated from pit mud.</title>
        <authorList>
            <person name="Xia S."/>
        </authorList>
    </citation>
    <scope>NUCLEOTIDE SEQUENCE</scope>
    <source>
        <strain evidence="7">ZCY20-5</strain>
    </source>
</reference>
<keyword evidence="5" id="KW-0449">Lipoprotein</keyword>
<dbReference type="AlphaFoldDB" id="A0AA97D9Y9"/>
<dbReference type="InterPro" id="IPR050490">
    <property type="entry name" value="Bact_solute-bd_prot1"/>
</dbReference>
<accession>A0AA97D9Y9</accession>
<dbReference type="PROSITE" id="PS51257">
    <property type="entry name" value="PROKAR_LIPOPROTEIN"/>
    <property type="match status" value="1"/>
</dbReference>
<keyword evidence="2 6" id="KW-0732">Signal</keyword>
<dbReference type="EMBL" id="CP135996">
    <property type="protein sequence ID" value="WOC31536.1"/>
    <property type="molecule type" value="Genomic_DNA"/>
</dbReference>
<evidence type="ECO:0000256" key="5">
    <source>
        <dbReference type="ARBA" id="ARBA00023288"/>
    </source>
</evidence>
<evidence type="ECO:0000256" key="3">
    <source>
        <dbReference type="ARBA" id="ARBA00023136"/>
    </source>
</evidence>
<evidence type="ECO:0000256" key="6">
    <source>
        <dbReference type="SAM" id="SignalP"/>
    </source>
</evidence>
<feature type="signal peptide" evidence="6">
    <location>
        <begin position="1"/>
        <end position="21"/>
    </location>
</feature>
<dbReference type="KEGG" id="carl:PXC00_09975"/>
<organism evidence="7 8">
    <name type="scientific">Caproicibacterium argilliputei</name>
    <dbReference type="NCBI Taxonomy" id="3030016"/>
    <lineage>
        <taxon>Bacteria</taxon>
        <taxon>Bacillati</taxon>
        <taxon>Bacillota</taxon>
        <taxon>Clostridia</taxon>
        <taxon>Eubacteriales</taxon>
        <taxon>Oscillospiraceae</taxon>
        <taxon>Caproicibacterium</taxon>
    </lineage>
</organism>
<keyword evidence="3" id="KW-0472">Membrane</keyword>
<dbReference type="SUPFAM" id="SSF53850">
    <property type="entry name" value="Periplasmic binding protein-like II"/>
    <property type="match status" value="1"/>
</dbReference>
<dbReference type="InterPro" id="IPR006059">
    <property type="entry name" value="SBP"/>
</dbReference>
<keyword evidence="8" id="KW-1185">Reference proteome</keyword>
<evidence type="ECO:0000256" key="1">
    <source>
        <dbReference type="ARBA" id="ARBA00022475"/>
    </source>
</evidence>
<protein>
    <submittedName>
        <fullName evidence="7">Extracellular solute-binding protein</fullName>
    </submittedName>
</protein>
<dbReference type="Pfam" id="PF01547">
    <property type="entry name" value="SBP_bac_1"/>
    <property type="match status" value="1"/>
</dbReference>